<dbReference type="RefSeq" id="WP_095509850.1">
    <property type="nucleotide sequence ID" value="NZ_MQWD01000001.1"/>
</dbReference>
<evidence type="ECO:0000256" key="12">
    <source>
        <dbReference type="HAMAP-Rule" id="MF_00847"/>
    </source>
</evidence>
<protein>
    <recommendedName>
        <fullName evidence="12">Energy-dependent translational throttle protein EttA</fullName>
        <ecNumber evidence="12">3.6.1.-</ecNumber>
    </recommendedName>
    <alternativeName>
        <fullName evidence="12">Translational regulatory factor EttA</fullName>
    </alternativeName>
</protein>
<dbReference type="HAMAP" id="MF_00847">
    <property type="entry name" value="EttA"/>
    <property type="match status" value="1"/>
</dbReference>
<dbReference type="FunFam" id="3.40.50.300:FF:000011">
    <property type="entry name" value="Putative ABC transporter ATP-binding component"/>
    <property type="match status" value="1"/>
</dbReference>
<dbReference type="SUPFAM" id="SSF52540">
    <property type="entry name" value="P-loop containing nucleoside triphosphate hydrolases"/>
    <property type="match status" value="2"/>
</dbReference>
<dbReference type="NCBIfam" id="TIGR03719">
    <property type="entry name" value="ABC_ABC_ChvD"/>
    <property type="match status" value="1"/>
</dbReference>
<evidence type="ECO:0000256" key="13">
    <source>
        <dbReference type="SAM" id="Coils"/>
    </source>
</evidence>
<keyword evidence="13" id="KW-0175">Coiled coil</keyword>
<keyword evidence="11 12" id="KW-0648">Protein biosynthesis</keyword>
<dbReference type="SMART" id="SM00382">
    <property type="entry name" value="AAA"/>
    <property type="match status" value="2"/>
</dbReference>
<evidence type="ECO:0000256" key="2">
    <source>
        <dbReference type="ARBA" id="ARBA00022490"/>
    </source>
</evidence>
<comment type="domain">
    <text evidence="12">The P-site tRNA interaction motif (PtIM domain) probably interacts with the P-site tRNA(fMet) as well as the 23S rRNA.</text>
</comment>
<comment type="caution">
    <text evidence="15">The sequence shown here is derived from an EMBL/GenBank/DDBJ whole genome shotgun (WGS) entry which is preliminary data.</text>
</comment>
<evidence type="ECO:0000256" key="7">
    <source>
        <dbReference type="ARBA" id="ARBA00022801"/>
    </source>
</evidence>
<dbReference type="InterPro" id="IPR003593">
    <property type="entry name" value="AAA+_ATPase"/>
</dbReference>
<feature type="domain" description="ABC transporter" evidence="14">
    <location>
        <begin position="327"/>
        <end position="544"/>
    </location>
</feature>
<comment type="domain">
    <text evidence="12">The arm domain is inserted in the first ABC transporter domain. Probably contacts ribosomal protein L1.</text>
</comment>
<feature type="binding site" evidence="12">
    <location>
        <begin position="359"/>
        <end position="366"/>
    </location>
    <ligand>
        <name>ATP</name>
        <dbReference type="ChEBI" id="CHEBI:30616"/>
        <label>2</label>
    </ligand>
</feature>
<dbReference type="EC" id="3.6.1.-" evidence="12"/>
<dbReference type="GO" id="GO:0019843">
    <property type="term" value="F:rRNA binding"/>
    <property type="evidence" value="ECO:0007669"/>
    <property type="project" value="UniProtKB-UniRule"/>
</dbReference>
<keyword evidence="16" id="KW-1185">Reference proteome</keyword>
<evidence type="ECO:0000256" key="9">
    <source>
        <dbReference type="ARBA" id="ARBA00022845"/>
    </source>
</evidence>
<dbReference type="GO" id="GO:0006412">
    <property type="term" value="P:translation"/>
    <property type="evidence" value="ECO:0007669"/>
    <property type="project" value="UniProtKB-KW"/>
</dbReference>
<dbReference type="PROSITE" id="PS00211">
    <property type="entry name" value="ABC_TRANSPORTER_1"/>
    <property type="match status" value="1"/>
</dbReference>
<dbReference type="Pfam" id="PF12848">
    <property type="entry name" value="ABC_tran_Xtn"/>
    <property type="match status" value="1"/>
</dbReference>
<reference evidence="15 16" key="1">
    <citation type="submission" date="2016-11" db="EMBL/GenBank/DDBJ databases">
        <title>Study of marine rhodopsin-containing bacteria.</title>
        <authorList>
            <person name="Yoshizawa S."/>
            <person name="Kumagai Y."/>
            <person name="Kogure K."/>
        </authorList>
    </citation>
    <scope>NUCLEOTIDE SEQUENCE [LARGE SCALE GENOMIC DNA]</scope>
    <source>
        <strain evidence="15 16">SAORIC-28</strain>
    </source>
</reference>
<dbReference type="Proteomes" id="UP000216339">
    <property type="component" value="Unassembled WGS sequence"/>
</dbReference>
<dbReference type="GO" id="GO:0016887">
    <property type="term" value="F:ATP hydrolysis activity"/>
    <property type="evidence" value="ECO:0007669"/>
    <property type="project" value="UniProtKB-UniRule"/>
</dbReference>
<dbReference type="GO" id="GO:0000049">
    <property type="term" value="F:tRNA binding"/>
    <property type="evidence" value="ECO:0007669"/>
    <property type="project" value="UniProtKB-UniRule"/>
</dbReference>
<organism evidence="15 16">
    <name type="scientific">Rubrivirga marina</name>
    <dbReference type="NCBI Taxonomy" id="1196024"/>
    <lineage>
        <taxon>Bacteria</taxon>
        <taxon>Pseudomonadati</taxon>
        <taxon>Rhodothermota</taxon>
        <taxon>Rhodothermia</taxon>
        <taxon>Rhodothermales</taxon>
        <taxon>Rubricoccaceae</taxon>
        <taxon>Rubrivirga</taxon>
    </lineage>
</organism>
<dbReference type="FunFam" id="3.40.50.300:FF:000183">
    <property type="entry name" value="ABC transporter ATP-binding protein yjjK"/>
    <property type="match status" value="1"/>
</dbReference>
<evidence type="ECO:0000256" key="11">
    <source>
        <dbReference type="ARBA" id="ARBA00022917"/>
    </source>
</evidence>
<keyword evidence="3 12" id="KW-0820">tRNA-binding</keyword>
<keyword evidence="8 12" id="KW-0067">ATP-binding</keyword>
<comment type="subcellular location">
    <subcellularLocation>
        <location evidence="12">Cytoplasm</location>
    </subcellularLocation>
    <text evidence="12">Associates with ribosomes and polysomes.</text>
</comment>
<dbReference type="GO" id="GO:0005737">
    <property type="term" value="C:cytoplasm"/>
    <property type="evidence" value="ECO:0007669"/>
    <property type="project" value="UniProtKB-SubCell"/>
</dbReference>
<dbReference type="AlphaFoldDB" id="A0A271IYA6"/>
<keyword evidence="2 12" id="KW-0963">Cytoplasm</keyword>
<dbReference type="GO" id="GO:0005524">
    <property type="term" value="F:ATP binding"/>
    <property type="evidence" value="ECO:0007669"/>
    <property type="project" value="UniProtKB-UniRule"/>
</dbReference>
<dbReference type="NCBIfam" id="NF008775">
    <property type="entry name" value="PRK11819.1"/>
    <property type="match status" value="1"/>
</dbReference>
<comment type="subunit">
    <text evidence="12">Monomer. Probably contacts ribosomal proteins L1, L5, L33 and S7, the 16S and 23S rRNA and the P-site containing tRNA(fMet).</text>
</comment>
<dbReference type="InterPro" id="IPR022374">
    <property type="entry name" value="EttA"/>
</dbReference>
<dbReference type="Gene3D" id="3.40.50.300">
    <property type="entry name" value="P-loop containing nucleotide triphosphate hydrolases"/>
    <property type="match status" value="2"/>
</dbReference>
<sequence length="557" mass="61177">MSDQKIIFSMLGVGKTLPTGKKILDNIYLSFYYGAKIGVLGLNGAGKSTLLRIIAGKDPSHDGEIQKQPDLTIGLLEQEPDLGDPSRTVKEVVEEGMAEAVGLLKRYEEISAAFAEPDADFDALIAEQGKVQEDIDRLGAWDVDARLQQAMDALHCPPGDSPIGPLSGGEKRRVALVRLLLQAPDVLLLDEPTNHLDAQSVAWLEQHLAGYEGTVIAVTHDRYFLDNVAGWILELDRGKGIPFEGNYTSWLEQKEARLAQEEKEASKRQKTIHQELEWVRQNAKGQRTKSKARIARYEELQAGLDNERRDELEIYIPPGPRLGNVVVEAEGVDKGYDGRTLVEDLTFSLPPGGIVGVVGPNGAGKTTLFRMITGEEDPDDGAFRVGETVQLGYVNQVRDLDPDKTVWEVISGGADFIQLGNREVNSRAYVGRFNFGGADQQKKVGTLSGGERGRLQLAVTLKEGANVLLLDEPTNDLDVNTLRALEEALLSFGGCAVVISHDRWFLDRVATHTLAFEGDGEVVFYPGNYSEYAEDRKARLGIDPDEPTGPHRRLTRA</sequence>
<dbReference type="EMBL" id="MQWD01000001">
    <property type="protein sequence ID" value="PAP76203.1"/>
    <property type="molecule type" value="Genomic_DNA"/>
</dbReference>
<keyword evidence="5 12" id="KW-0677">Repeat</keyword>
<evidence type="ECO:0000256" key="10">
    <source>
        <dbReference type="ARBA" id="ARBA00022884"/>
    </source>
</evidence>
<keyword evidence="6 12" id="KW-0547">Nucleotide-binding</keyword>
<comment type="similarity">
    <text evidence="1 12">Belongs to the ABC transporter superfamily. ABCF family. Translational throttle EttA subfamily.</text>
</comment>
<evidence type="ECO:0000256" key="6">
    <source>
        <dbReference type="ARBA" id="ARBA00022741"/>
    </source>
</evidence>
<gene>
    <name evidence="12" type="primary">ettA</name>
    <name evidence="15" type="ORF">BSZ37_06970</name>
</gene>
<comment type="catalytic activity">
    <reaction evidence="12">
        <text>ATP + H2O = ADP + phosphate + H(+)</text>
        <dbReference type="Rhea" id="RHEA:13065"/>
        <dbReference type="ChEBI" id="CHEBI:15377"/>
        <dbReference type="ChEBI" id="CHEBI:15378"/>
        <dbReference type="ChEBI" id="CHEBI:30616"/>
        <dbReference type="ChEBI" id="CHEBI:43474"/>
        <dbReference type="ChEBI" id="CHEBI:456216"/>
    </reaction>
</comment>
<feature type="coiled-coil region" evidence="13">
    <location>
        <begin position="251"/>
        <end position="300"/>
    </location>
</feature>
<proteinExistence type="inferred from homology"/>
<dbReference type="Pfam" id="PF00005">
    <property type="entry name" value="ABC_tran"/>
    <property type="match status" value="2"/>
</dbReference>
<dbReference type="InterPro" id="IPR027417">
    <property type="entry name" value="P-loop_NTPase"/>
</dbReference>
<keyword evidence="4 12" id="KW-0699">rRNA-binding</keyword>
<dbReference type="PANTHER" id="PTHR43858:SF1">
    <property type="entry name" value="ABC TRANSPORTER-RELATED PROTEIN"/>
    <property type="match status" value="1"/>
</dbReference>
<evidence type="ECO:0000313" key="15">
    <source>
        <dbReference type="EMBL" id="PAP76203.1"/>
    </source>
</evidence>
<keyword evidence="7 12" id="KW-0378">Hydrolase</keyword>
<dbReference type="PROSITE" id="PS50893">
    <property type="entry name" value="ABC_TRANSPORTER_2"/>
    <property type="match status" value="2"/>
</dbReference>
<comment type="function">
    <text evidence="12">A translation factor that gates the progression of the 70S ribosomal initiation complex (IC, containing tRNA(fMet) in the P-site) into the translation elongation cycle by using a mechanism sensitive to the ATP/ADP ratio. Binds to the 70S ribosome E-site where it modulates the state of the translating ribosome during subunit translocation. ATP hydrolysis probably frees it from the ribosome, which can enter the elongation phase.</text>
</comment>
<feature type="binding site" evidence="12">
    <location>
        <begin position="41"/>
        <end position="48"/>
    </location>
    <ligand>
        <name>ATP</name>
        <dbReference type="ChEBI" id="CHEBI:30616"/>
        <label>1</label>
    </ligand>
</feature>
<evidence type="ECO:0000313" key="16">
    <source>
        <dbReference type="Proteomes" id="UP000216339"/>
    </source>
</evidence>
<dbReference type="InterPro" id="IPR003439">
    <property type="entry name" value="ABC_transporter-like_ATP-bd"/>
</dbReference>
<evidence type="ECO:0000256" key="4">
    <source>
        <dbReference type="ARBA" id="ARBA00022730"/>
    </source>
</evidence>
<dbReference type="CDD" id="cd03221">
    <property type="entry name" value="ABCF_EF-3"/>
    <property type="match status" value="2"/>
</dbReference>
<keyword evidence="10 12" id="KW-0694">RNA-binding</keyword>
<feature type="region of interest" description="PtIM" evidence="12">
    <location>
        <begin position="245"/>
        <end position="325"/>
    </location>
</feature>
<dbReference type="GO" id="GO:0043022">
    <property type="term" value="F:ribosome binding"/>
    <property type="evidence" value="ECO:0007669"/>
    <property type="project" value="UniProtKB-UniRule"/>
</dbReference>
<dbReference type="PANTHER" id="PTHR43858">
    <property type="entry name" value="ENERGY-DEPENDENT TRANSLATIONAL THROTTLE PROTEIN ETTA"/>
    <property type="match status" value="1"/>
</dbReference>
<dbReference type="InterPro" id="IPR032781">
    <property type="entry name" value="ABC_tran_Xtn"/>
</dbReference>
<accession>A0A271IYA6</accession>
<dbReference type="InterPro" id="IPR017871">
    <property type="entry name" value="ABC_transporter-like_CS"/>
</dbReference>
<evidence type="ECO:0000259" key="14">
    <source>
        <dbReference type="PROSITE" id="PS50893"/>
    </source>
</evidence>
<keyword evidence="9 12" id="KW-0810">Translation regulation</keyword>
<dbReference type="GO" id="GO:0045900">
    <property type="term" value="P:negative regulation of translational elongation"/>
    <property type="evidence" value="ECO:0007669"/>
    <property type="project" value="UniProtKB-UniRule"/>
</dbReference>
<evidence type="ECO:0000256" key="5">
    <source>
        <dbReference type="ARBA" id="ARBA00022737"/>
    </source>
</evidence>
<evidence type="ECO:0000256" key="8">
    <source>
        <dbReference type="ARBA" id="ARBA00022840"/>
    </source>
</evidence>
<evidence type="ECO:0000256" key="1">
    <source>
        <dbReference type="ARBA" id="ARBA00005868"/>
    </source>
</evidence>
<feature type="domain" description="ABC transporter" evidence="14">
    <location>
        <begin position="8"/>
        <end position="263"/>
    </location>
</feature>
<evidence type="ECO:0000256" key="3">
    <source>
        <dbReference type="ARBA" id="ARBA00022555"/>
    </source>
</evidence>
<name>A0A271IYA6_9BACT</name>
<dbReference type="OrthoDB" id="1521973at2"/>
<feature type="region of interest" description="Arm" evidence="12">
    <location>
        <begin position="98"/>
        <end position="142"/>
    </location>
</feature>